<dbReference type="EMBL" id="ATMH01007936">
    <property type="protein sequence ID" value="EPY23022.1"/>
    <property type="molecule type" value="Genomic_DNA"/>
</dbReference>
<organism evidence="2 4">
    <name type="scientific">Strigomonas culicis</name>
    <dbReference type="NCBI Taxonomy" id="28005"/>
    <lineage>
        <taxon>Eukaryota</taxon>
        <taxon>Discoba</taxon>
        <taxon>Euglenozoa</taxon>
        <taxon>Kinetoplastea</taxon>
        <taxon>Metakinetoplastina</taxon>
        <taxon>Trypanosomatida</taxon>
        <taxon>Trypanosomatidae</taxon>
        <taxon>Strigomonadinae</taxon>
        <taxon>Strigomonas</taxon>
    </lineage>
</organism>
<proteinExistence type="predicted"/>
<keyword evidence="4" id="KW-1185">Reference proteome</keyword>
<accession>S9TX01</accession>
<dbReference type="EMBL" id="ATMH01006474">
    <property type="protein sequence ID" value="EPY25793.1"/>
    <property type="molecule type" value="Genomic_DNA"/>
</dbReference>
<feature type="region of interest" description="Disordered" evidence="1">
    <location>
        <begin position="88"/>
        <end position="107"/>
    </location>
</feature>
<evidence type="ECO:0000313" key="4">
    <source>
        <dbReference type="Proteomes" id="UP000015354"/>
    </source>
</evidence>
<feature type="region of interest" description="Disordered" evidence="1">
    <location>
        <begin position="290"/>
        <end position="333"/>
    </location>
</feature>
<comment type="caution">
    <text evidence="2">The sequence shown here is derived from an EMBL/GenBank/DDBJ whole genome shotgun (WGS) entry which is preliminary data.</text>
</comment>
<reference evidence="2 4" key="1">
    <citation type="journal article" date="2013" name="PLoS ONE">
        <title>Predicting the Proteins of Angomonas deanei, Strigomonas culicis and Their Respective Endosymbionts Reveals New Aspects of the Trypanosomatidae Family.</title>
        <authorList>
            <person name="Motta M.C."/>
            <person name="Martins A.C."/>
            <person name="de Souza S.S."/>
            <person name="Catta-Preta C.M."/>
            <person name="Silva R."/>
            <person name="Klein C.C."/>
            <person name="de Almeida L.G."/>
            <person name="de Lima Cunha O."/>
            <person name="Ciapina L.P."/>
            <person name="Brocchi M."/>
            <person name="Colabardini A.C."/>
            <person name="de Araujo Lima B."/>
            <person name="Machado C.R."/>
            <person name="de Almeida Soares C.M."/>
            <person name="Probst C.M."/>
            <person name="de Menezes C.B."/>
            <person name="Thompson C.E."/>
            <person name="Bartholomeu D.C."/>
            <person name="Gradia D.F."/>
            <person name="Pavoni D.P."/>
            <person name="Grisard E.C."/>
            <person name="Fantinatti-Garboggini F."/>
            <person name="Marchini F.K."/>
            <person name="Rodrigues-Luiz G.F."/>
            <person name="Wagner G."/>
            <person name="Goldman G.H."/>
            <person name="Fietto J.L."/>
            <person name="Elias M.C."/>
            <person name="Goldman M.H."/>
            <person name="Sagot M.F."/>
            <person name="Pereira M."/>
            <person name="Stoco P.H."/>
            <person name="de Mendonca-Neto R.P."/>
            <person name="Teixeira S.M."/>
            <person name="Maciel T.E."/>
            <person name="de Oliveira Mendes T.A."/>
            <person name="Urmenyi T.P."/>
            <person name="de Souza W."/>
            <person name="Schenkman S."/>
            <person name="de Vasconcelos A.T."/>
        </authorList>
    </citation>
    <scope>NUCLEOTIDE SEQUENCE [LARGE SCALE GENOMIC DNA]</scope>
</reference>
<protein>
    <submittedName>
        <fullName evidence="2">Uncharacterized protein</fullName>
    </submittedName>
</protein>
<reference evidence="2" key="2">
    <citation type="submission" date="2013-03" db="EMBL/GenBank/DDBJ databases">
        <authorList>
            <person name="Motta M.C.M."/>
            <person name="Martins A.C.A."/>
            <person name="Preta C.M.C.C."/>
            <person name="Silva R."/>
            <person name="de Souza S.S."/>
            <person name="Klein C.C."/>
            <person name="de Almeida L.G.P."/>
            <person name="Cunha O.L."/>
            <person name="Colabardini A.C."/>
            <person name="Lima B.A."/>
            <person name="Machado C.R."/>
            <person name="Soares C.M.A."/>
            <person name="de Menezes C.B.A."/>
            <person name="Bartolomeu D.C."/>
            <person name="Grisard E.C."/>
            <person name="Fantinatti-Garboggini F."/>
            <person name="Rodrigues-Luiz G.F."/>
            <person name="Wagner G."/>
            <person name="Goldman G.H."/>
            <person name="Fietto J.L.R."/>
            <person name="Ciapina L.P."/>
            <person name="Brocchi M."/>
            <person name="Elias M.C."/>
            <person name="Goldman M.H.S."/>
            <person name="Sagot M.-F."/>
            <person name="Pereira M."/>
            <person name="Stoco P.H."/>
            <person name="Teixeira S.M.R."/>
            <person name="de Mendonca-Neto R.P."/>
            <person name="Maciel T.E.F."/>
            <person name="Mendes T.A.O."/>
            <person name="Urmenyi T.P."/>
            <person name="Teixeira M.M.G."/>
            <person name="de Camargo E.F.P."/>
            <person name="de Sousa W."/>
            <person name="Schenkman S."/>
            <person name="de Vasconcelos A.T.R."/>
        </authorList>
    </citation>
    <scope>NUCLEOTIDE SEQUENCE</scope>
</reference>
<sequence>MGADWDETIPYLDPRVVDKLRGVAAKLVANEWYDIDDVRSASYRDEDYDLIAYTDASRSGWGAVVRNQCTGQLHMFQQRWILRQGAGRREGTPEALAQGPVSNETNQQQLNTVEARGEEEEASQGEDYIQEDDVYEEVYGSEKDEVNADQPGELVRRDLTNLPPAFRVRNVEGRVNARHSAHAEPRAAQKVIQLLRDDGQLRPGMRLALVTDHYAIPLAQKKLNGYGGIGKGYALNKLFERTYDLWYKEKIEITFFHIDGHSNPADAWSRNFGPREDESGAHDRAVVRKTETIQPGTPSAGFPPLSSTDCRLCEKRRMPSHTRTGEPVQQAED</sequence>
<evidence type="ECO:0000313" key="2">
    <source>
        <dbReference type="EMBL" id="EPY23022.1"/>
    </source>
</evidence>
<gene>
    <name evidence="3" type="ORF">STCU_06474</name>
    <name evidence="2" type="ORF">STCU_07936</name>
</gene>
<dbReference type="Proteomes" id="UP000015354">
    <property type="component" value="Unassembled WGS sequence"/>
</dbReference>
<evidence type="ECO:0000256" key="1">
    <source>
        <dbReference type="SAM" id="MobiDB-lite"/>
    </source>
</evidence>
<dbReference type="OrthoDB" id="278099at2759"/>
<evidence type="ECO:0000313" key="3">
    <source>
        <dbReference type="EMBL" id="EPY25793.1"/>
    </source>
</evidence>
<name>S9TX01_9TRYP</name>
<dbReference type="AlphaFoldDB" id="S9TX01"/>